<reference evidence="2" key="1">
    <citation type="submission" date="2020-02" db="EMBL/GenBank/DDBJ databases">
        <authorList>
            <person name="Meier V. D."/>
        </authorList>
    </citation>
    <scope>NUCLEOTIDE SEQUENCE</scope>
    <source>
        <strain evidence="2">AVDCRST_MAG06</strain>
    </source>
</reference>
<evidence type="ECO:0008006" key="3">
    <source>
        <dbReference type="Google" id="ProtNLM"/>
    </source>
</evidence>
<evidence type="ECO:0000313" key="2">
    <source>
        <dbReference type="EMBL" id="CAA9393679.1"/>
    </source>
</evidence>
<accession>A0A6J4NPY4</accession>
<gene>
    <name evidence="2" type="ORF">AVDCRST_MAG06-1758</name>
</gene>
<protein>
    <recommendedName>
        <fullName evidence="3">Sulfotransferase family protein</fullName>
    </recommendedName>
</protein>
<proteinExistence type="predicted"/>
<dbReference type="InterPro" id="IPR027417">
    <property type="entry name" value="P-loop_NTPase"/>
</dbReference>
<feature type="coiled-coil region" evidence="1">
    <location>
        <begin position="306"/>
        <end position="333"/>
    </location>
</feature>
<sequence length="345" mass="38504">MKLVLVTGSGRSGTSSVAGTLKRLGLHIPQPEVEADEANPRGYYEPLWVTEFHKDVLNPVPVRTIDTRPDAGAIAAEAGSAPEVEARLREWLAGQLDAPQVLVKDPRAFWILPVWNRVAGGLGADVVTLTMLRHPTEVVRSRDTAYLTEQDPAFRRQRETANVAAWVNAAFQTELATRGRPRAFVRYSELVEDWRTAMLRAGEQLGIAYDADLASGEPHPVDDFIDVSLNRSRITWDDLAVPPVLRDLADRTWAAVNTLVEEPHDPGAVAALEQLQREYVELFDWSAAIAMDATTARVAEGKREVRRRKDAELAEVRRELRALRDENAGLRTSLTNRVARRLRRS</sequence>
<evidence type="ECO:0000256" key="1">
    <source>
        <dbReference type="SAM" id="Coils"/>
    </source>
</evidence>
<dbReference type="SUPFAM" id="SSF52540">
    <property type="entry name" value="P-loop containing nucleoside triphosphate hydrolases"/>
    <property type="match status" value="1"/>
</dbReference>
<organism evidence="2">
    <name type="scientific">uncultured Nocardioides sp</name>
    <dbReference type="NCBI Taxonomy" id="198441"/>
    <lineage>
        <taxon>Bacteria</taxon>
        <taxon>Bacillati</taxon>
        <taxon>Actinomycetota</taxon>
        <taxon>Actinomycetes</taxon>
        <taxon>Propionibacteriales</taxon>
        <taxon>Nocardioidaceae</taxon>
        <taxon>Nocardioides</taxon>
        <taxon>environmental samples</taxon>
    </lineage>
</organism>
<dbReference type="AlphaFoldDB" id="A0A6J4NPY4"/>
<keyword evidence="1" id="KW-0175">Coiled coil</keyword>
<dbReference type="EMBL" id="CADCUP010000119">
    <property type="protein sequence ID" value="CAA9393679.1"/>
    <property type="molecule type" value="Genomic_DNA"/>
</dbReference>
<name>A0A6J4NPY4_9ACTN</name>
<dbReference type="Gene3D" id="3.40.50.300">
    <property type="entry name" value="P-loop containing nucleotide triphosphate hydrolases"/>
    <property type="match status" value="1"/>
</dbReference>